<accession>A0A6C0D2B6</accession>
<name>A0A6C0D2B6_9ZZZZ</name>
<evidence type="ECO:0000313" key="1">
    <source>
        <dbReference type="EMBL" id="QHT10214.1"/>
    </source>
</evidence>
<organism evidence="1">
    <name type="scientific">viral metagenome</name>
    <dbReference type="NCBI Taxonomy" id="1070528"/>
    <lineage>
        <taxon>unclassified sequences</taxon>
        <taxon>metagenomes</taxon>
        <taxon>organismal metagenomes</taxon>
    </lineage>
</organism>
<proteinExistence type="predicted"/>
<protein>
    <submittedName>
        <fullName evidence="1">Uncharacterized protein</fullName>
    </submittedName>
</protein>
<dbReference type="EMBL" id="MN739518">
    <property type="protein sequence ID" value="QHT10214.1"/>
    <property type="molecule type" value="Genomic_DNA"/>
</dbReference>
<sequence length="202" mass="23519">MRASVLETRRNNVNKMYGDWLVWHSDHPQFKGSNANVLSIYPRKELAIRRYVYYGPIYCSILMRGRFKILTQESCSENLLNLDELNDGCSLSLSSDVCEDCHIKVNWYEEDTIIDSVFGIGINEWKQIVMKNQFEREMNMTLTILDSNDIYISTFNYNIHLIRNTQPNLPSPNTSSLSSFIVSQLLGNIIFLGLHTYFHDIF</sequence>
<dbReference type="AlphaFoldDB" id="A0A6C0D2B6"/>
<reference evidence="1" key="1">
    <citation type="journal article" date="2020" name="Nature">
        <title>Giant virus diversity and host interactions through global metagenomics.</title>
        <authorList>
            <person name="Schulz F."/>
            <person name="Roux S."/>
            <person name="Paez-Espino D."/>
            <person name="Jungbluth S."/>
            <person name="Walsh D.A."/>
            <person name="Denef V.J."/>
            <person name="McMahon K.D."/>
            <person name="Konstantinidis K.T."/>
            <person name="Eloe-Fadrosh E.A."/>
            <person name="Kyrpides N.C."/>
            <person name="Woyke T."/>
        </authorList>
    </citation>
    <scope>NUCLEOTIDE SEQUENCE</scope>
    <source>
        <strain evidence="1">GVMAG-M-3300023174-104</strain>
    </source>
</reference>